<evidence type="ECO:0000256" key="1">
    <source>
        <dbReference type="ARBA" id="ARBA00022714"/>
    </source>
</evidence>
<dbReference type="PANTHER" id="PTHR13847">
    <property type="entry name" value="SARCOSINE DEHYDROGENASE-RELATED"/>
    <property type="match status" value="1"/>
</dbReference>
<gene>
    <name evidence="8" type="ORF">ACFOEI_06715</name>
</gene>
<organism evidence="8 9">
    <name type="scientific">Modicisalibacter luteus</name>
    <dbReference type="NCBI Taxonomy" id="453962"/>
    <lineage>
        <taxon>Bacteria</taxon>
        <taxon>Pseudomonadati</taxon>
        <taxon>Pseudomonadota</taxon>
        <taxon>Gammaproteobacteria</taxon>
        <taxon>Oceanospirillales</taxon>
        <taxon>Halomonadaceae</taxon>
        <taxon>Modicisalibacter</taxon>
    </lineage>
</organism>
<reference evidence="9" key="1">
    <citation type="journal article" date="2019" name="Int. J. Syst. Evol. Microbiol.">
        <title>The Global Catalogue of Microorganisms (GCM) 10K type strain sequencing project: providing services to taxonomists for standard genome sequencing and annotation.</title>
        <authorList>
            <consortium name="The Broad Institute Genomics Platform"/>
            <consortium name="The Broad Institute Genome Sequencing Center for Infectious Disease"/>
            <person name="Wu L."/>
            <person name="Ma J."/>
        </authorList>
    </citation>
    <scope>NUCLEOTIDE SEQUENCE [LARGE SCALE GENOMIC DNA]</scope>
    <source>
        <strain evidence="9">KCTC 12847</strain>
    </source>
</reference>
<keyword evidence="6" id="KW-1015">Disulfide bond</keyword>
<dbReference type="InterPro" id="IPR006076">
    <property type="entry name" value="FAD-dep_OxRdtase"/>
</dbReference>
<comment type="caution">
    <text evidence="8">The sequence shown here is derived from an EMBL/GenBank/DDBJ whole genome shotgun (WGS) entry which is preliminary data.</text>
</comment>
<dbReference type="Proteomes" id="UP001595640">
    <property type="component" value="Unassembled WGS sequence"/>
</dbReference>
<evidence type="ECO:0000313" key="8">
    <source>
        <dbReference type="EMBL" id="MFC3291757.1"/>
    </source>
</evidence>
<keyword evidence="2" id="KW-0479">Metal-binding</keyword>
<dbReference type="InterPro" id="IPR017941">
    <property type="entry name" value="Rieske_2Fe-2S"/>
</dbReference>
<keyword evidence="5" id="KW-0411">Iron-sulfur</keyword>
<sequence length="500" mass="54838">MEAIWTLGSPPSGQFSPLSGQTRSDVVIIGAGITGLTTALSLAESGMHVTVLEAHTVGAGCTGGSTGNLYSTLAKGLAPVRKKWSDEVLRDVVASRSQAIDSIEATVSRFGIDCGFHRRPLYRLVAQGKESMRDALEEERQAMLAAGLTVQEAESNALPVPIITGVKLENQAQFNPLAYVRGLARELVHLGVTIHEHSAVRDVDYKRGVVETEAGAVEAEHIVHATHTPKGINLLQSVMLPSREYGVSARLKPDSAYPQGTFWVLDDFHSLRSYHHDGDDYLMVIGEKHKVGEGEVDDVYPRRLRDYLSDNFDVQDFTHAWSAQQYSPADELPYIGRWHGRDKVYLATGFAADGLVWGALAGAILGDLILGRDNRWHERFDARRFTPVKSAKQWAKENVSVATHFVPGYLSVSKLESLDDVAPGQGKVATLEGEKVAIYRDDDGKVSVLSAVCPHMKCLVHWNDIESTWDCSCHGSRFDTQGEVIEGPSYHPLARRTKDS</sequence>
<evidence type="ECO:0000256" key="6">
    <source>
        <dbReference type="ARBA" id="ARBA00023157"/>
    </source>
</evidence>
<keyword evidence="3" id="KW-0560">Oxidoreductase</keyword>
<protein>
    <submittedName>
        <fullName evidence="8">FAD-dependent oxidoreductase</fullName>
    </submittedName>
</protein>
<dbReference type="InterPro" id="IPR005805">
    <property type="entry name" value="Rieske_Fe-S_prot_C"/>
</dbReference>
<feature type="domain" description="Rieske" evidence="7">
    <location>
        <begin position="413"/>
        <end position="500"/>
    </location>
</feature>
<dbReference type="RefSeq" id="WP_019017201.1">
    <property type="nucleotide sequence ID" value="NZ_BMXD01000003.1"/>
</dbReference>
<evidence type="ECO:0000313" key="9">
    <source>
        <dbReference type="Proteomes" id="UP001595640"/>
    </source>
</evidence>
<dbReference type="SUPFAM" id="SSF50022">
    <property type="entry name" value="ISP domain"/>
    <property type="match status" value="1"/>
</dbReference>
<dbReference type="Gene3D" id="2.102.10.10">
    <property type="entry name" value="Rieske [2Fe-2S] iron-sulphur domain"/>
    <property type="match status" value="1"/>
</dbReference>
<dbReference type="InterPro" id="IPR036922">
    <property type="entry name" value="Rieske_2Fe-2S_sf"/>
</dbReference>
<dbReference type="Pfam" id="PF00355">
    <property type="entry name" value="Rieske"/>
    <property type="match status" value="1"/>
</dbReference>
<dbReference type="InterPro" id="IPR036188">
    <property type="entry name" value="FAD/NAD-bd_sf"/>
</dbReference>
<keyword evidence="4" id="KW-0408">Iron</keyword>
<dbReference type="Pfam" id="PF01266">
    <property type="entry name" value="DAO"/>
    <property type="match status" value="1"/>
</dbReference>
<name>A0ABV7M0I0_9GAMM</name>
<evidence type="ECO:0000256" key="3">
    <source>
        <dbReference type="ARBA" id="ARBA00023002"/>
    </source>
</evidence>
<evidence type="ECO:0000256" key="2">
    <source>
        <dbReference type="ARBA" id="ARBA00022723"/>
    </source>
</evidence>
<dbReference type="SUPFAM" id="SSF51905">
    <property type="entry name" value="FAD/NAD(P)-binding domain"/>
    <property type="match status" value="1"/>
</dbReference>
<keyword evidence="1" id="KW-0001">2Fe-2S</keyword>
<evidence type="ECO:0000256" key="4">
    <source>
        <dbReference type="ARBA" id="ARBA00023004"/>
    </source>
</evidence>
<dbReference type="Gene3D" id="3.50.50.60">
    <property type="entry name" value="FAD/NAD(P)-binding domain"/>
    <property type="match status" value="1"/>
</dbReference>
<dbReference type="EMBL" id="JBHRUH010000012">
    <property type="protein sequence ID" value="MFC3291757.1"/>
    <property type="molecule type" value="Genomic_DNA"/>
</dbReference>
<proteinExistence type="predicted"/>
<evidence type="ECO:0000256" key="5">
    <source>
        <dbReference type="ARBA" id="ARBA00023014"/>
    </source>
</evidence>
<keyword evidence="9" id="KW-1185">Reference proteome</keyword>
<evidence type="ECO:0000259" key="7">
    <source>
        <dbReference type="PROSITE" id="PS51296"/>
    </source>
</evidence>
<dbReference type="PRINTS" id="PR00162">
    <property type="entry name" value="RIESKE"/>
</dbReference>
<accession>A0ABV7M0I0</accession>
<dbReference type="Gene3D" id="3.30.9.10">
    <property type="entry name" value="D-Amino Acid Oxidase, subunit A, domain 2"/>
    <property type="match status" value="1"/>
</dbReference>
<dbReference type="PROSITE" id="PS51296">
    <property type="entry name" value="RIESKE"/>
    <property type="match status" value="1"/>
</dbReference>